<evidence type="ECO:0000313" key="5">
    <source>
        <dbReference type="EMBL" id="KAA6313689.1"/>
    </source>
</evidence>
<dbReference type="InterPro" id="IPR011010">
    <property type="entry name" value="DNA_brk_join_enz"/>
</dbReference>
<dbReference type="Gene3D" id="1.10.443.10">
    <property type="entry name" value="Intergrase catalytic core"/>
    <property type="match status" value="1"/>
</dbReference>
<dbReference type="InterPro" id="IPR035386">
    <property type="entry name" value="Arm-DNA-bind_5"/>
</dbReference>
<evidence type="ECO:0000259" key="4">
    <source>
        <dbReference type="PROSITE" id="PS51898"/>
    </source>
</evidence>
<evidence type="ECO:0000256" key="1">
    <source>
        <dbReference type="ARBA" id="ARBA00008857"/>
    </source>
</evidence>
<dbReference type="EMBL" id="SNRY01005956">
    <property type="protein sequence ID" value="KAA6313689.1"/>
    <property type="molecule type" value="Genomic_DNA"/>
</dbReference>
<dbReference type="PROSITE" id="PS51898">
    <property type="entry name" value="TYR_RECOMBINASE"/>
    <property type="match status" value="1"/>
</dbReference>
<accession>A0A5J4PYC0</accession>
<dbReference type="InterPro" id="IPR002104">
    <property type="entry name" value="Integrase_catalytic"/>
</dbReference>
<keyword evidence="2" id="KW-0238">DNA-binding</keyword>
<dbReference type="Pfam" id="PF17293">
    <property type="entry name" value="Arm-DNA-bind_5"/>
    <property type="match status" value="1"/>
</dbReference>
<feature type="domain" description="Tyr recombinase" evidence="4">
    <location>
        <begin position="218"/>
        <end position="392"/>
    </location>
</feature>
<dbReference type="SUPFAM" id="SSF56349">
    <property type="entry name" value="DNA breaking-rejoining enzymes"/>
    <property type="match status" value="1"/>
</dbReference>
<comment type="similarity">
    <text evidence="1">Belongs to the 'phage' integrase family.</text>
</comment>
<dbReference type="GO" id="GO:0006310">
    <property type="term" value="P:DNA recombination"/>
    <property type="evidence" value="ECO:0007669"/>
    <property type="project" value="UniProtKB-KW"/>
</dbReference>
<dbReference type="AlphaFoldDB" id="A0A5J4PYC0"/>
<dbReference type="InterPro" id="IPR050090">
    <property type="entry name" value="Tyrosine_recombinase_XerCD"/>
</dbReference>
<dbReference type="GO" id="GO:0003677">
    <property type="term" value="F:DNA binding"/>
    <property type="evidence" value="ECO:0007669"/>
    <property type="project" value="UniProtKB-KW"/>
</dbReference>
<dbReference type="PANTHER" id="PTHR30349:SF64">
    <property type="entry name" value="PROPHAGE INTEGRASE INTD-RELATED"/>
    <property type="match status" value="1"/>
</dbReference>
<dbReference type="Pfam" id="PF00589">
    <property type="entry name" value="Phage_integrase"/>
    <property type="match status" value="1"/>
</dbReference>
<dbReference type="InterPro" id="IPR010998">
    <property type="entry name" value="Integrase_recombinase_N"/>
</dbReference>
<protein>
    <submittedName>
        <fullName evidence="5">Tyrosine recombinase XerC</fullName>
    </submittedName>
</protein>
<dbReference type="Pfam" id="PF13102">
    <property type="entry name" value="Phage_int_SAM_5"/>
    <property type="match status" value="1"/>
</dbReference>
<comment type="caution">
    <text evidence="5">The sequence shown here is derived from an EMBL/GenBank/DDBJ whole genome shotgun (WGS) entry which is preliminary data.</text>
</comment>
<evidence type="ECO:0000256" key="2">
    <source>
        <dbReference type="ARBA" id="ARBA00023125"/>
    </source>
</evidence>
<proteinExistence type="inferred from homology"/>
<gene>
    <name evidence="5" type="ORF">EZS27_035576</name>
</gene>
<sequence>MRSTFKISFYVNAAKEKNGQVPIMGRITINGGIAQFSCKQSINLSLWDAKANRATGKSDQAVKINRALDNIRAQLTKHYQHIVDRDACVSAERVKNAFLGIGVEYDTLLTSFDNFNGEFMKHVGTDRAIGSYYKYAIARKHLGNFIKLHYRRSDIMFREVDETFINDYAIYLHSVLGQAPSTIWKNCIPLKMLVNKAHNSGIISHNPFAYFHMKHEVKEKGYLSEAELECLMKYPFSNRMLALIRDIFVFASFTGISYIDIRNLTLESIETFPDGSKWIVAKRQKTQTPFRVKLLAVPLQIMDKYSCYPHKGGRLFQTPTNWKCNLKLKEIAKACGIAKHLTFHMSRHTFATLALTKGVPIESVSKMLGHTKITTTQIYAKITQEKIERDMDMFSQKLDRLNGILPE</sequence>
<keyword evidence="3" id="KW-0233">DNA recombination</keyword>
<evidence type="ECO:0000256" key="3">
    <source>
        <dbReference type="ARBA" id="ARBA00023172"/>
    </source>
</evidence>
<dbReference type="CDD" id="cd01185">
    <property type="entry name" value="INTN1_C_like"/>
    <property type="match status" value="1"/>
</dbReference>
<dbReference type="InterPro" id="IPR025269">
    <property type="entry name" value="SAM-like_dom"/>
</dbReference>
<dbReference type="Gene3D" id="1.10.150.130">
    <property type="match status" value="1"/>
</dbReference>
<dbReference type="InterPro" id="IPR013762">
    <property type="entry name" value="Integrase-like_cat_sf"/>
</dbReference>
<dbReference type="PANTHER" id="PTHR30349">
    <property type="entry name" value="PHAGE INTEGRASE-RELATED"/>
    <property type="match status" value="1"/>
</dbReference>
<name>A0A5J4PYC0_9ZZZZ</name>
<dbReference type="GO" id="GO:0015074">
    <property type="term" value="P:DNA integration"/>
    <property type="evidence" value="ECO:0007669"/>
    <property type="project" value="InterPro"/>
</dbReference>
<organism evidence="5">
    <name type="scientific">termite gut metagenome</name>
    <dbReference type="NCBI Taxonomy" id="433724"/>
    <lineage>
        <taxon>unclassified sequences</taxon>
        <taxon>metagenomes</taxon>
        <taxon>organismal metagenomes</taxon>
    </lineage>
</organism>
<reference evidence="5" key="1">
    <citation type="submission" date="2019-03" db="EMBL/GenBank/DDBJ databases">
        <title>Single cell metagenomics reveals metabolic interactions within the superorganism composed of flagellate Streblomastix strix and complex community of Bacteroidetes bacteria on its surface.</title>
        <authorList>
            <person name="Treitli S.C."/>
            <person name="Kolisko M."/>
            <person name="Husnik F."/>
            <person name="Keeling P."/>
            <person name="Hampl V."/>
        </authorList>
    </citation>
    <scope>NUCLEOTIDE SEQUENCE</scope>
    <source>
        <strain evidence="5">STM</strain>
    </source>
</reference>